<dbReference type="RefSeq" id="XP_033393770.1">
    <property type="nucleotide sequence ID" value="XM_033547342.1"/>
</dbReference>
<keyword evidence="3" id="KW-1185">Reference proteome</keyword>
<dbReference type="Proteomes" id="UP000799438">
    <property type="component" value="Unassembled WGS sequence"/>
</dbReference>
<organism evidence="2 3">
    <name type="scientific">Aplosporella prunicola CBS 121167</name>
    <dbReference type="NCBI Taxonomy" id="1176127"/>
    <lineage>
        <taxon>Eukaryota</taxon>
        <taxon>Fungi</taxon>
        <taxon>Dikarya</taxon>
        <taxon>Ascomycota</taxon>
        <taxon>Pezizomycotina</taxon>
        <taxon>Dothideomycetes</taxon>
        <taxon>Dothideomycetes incertae sedis</taxon>
        <taxon>Botryosphaeriales</taxon>
        <taxon>Aplosporellaceae</taxon>
        <taxon>Aplosporella</taxon>
    </lineage>
</organism>
<dbReference type="EMBL" id="ML995498">
    <property type="protein sequence ID" value="KAF2138057.1"/>
    <property type="molecule type" value="Genomic_DNA"/>
</dbReference>
<dbReference type="AlphaFoldDB" id="A0A6A6B518"/>
<feature type="compositionally biased region" description="Polar residues" evidence="1">
    <location>
        <begin position="55"/>
        <end position="70"/>
    </location>
</feature>
<dbReference type="GeneID" id="54304849"/>
<accession>A0A6A6B518</accession>
<evidence type="ECO:0000313" key="2">
    <source>
        <dbReference type="EMBL" id="KAF2138057.1"/>
    </source>
</evidence>
<feature type="region of interest" description="Disordered" evidence="1">
    <location>
        <begin position="55"/>
        <end position="85"/>
    </location>
</feature>
<reference evidence="2" key="1">
    <citation type="journal article" date="2020" name="Stud. Mycol.">
        <title>101 Dothideomycetes genomes: a test case for predicting lifestyles and emergence of pathogens.</title>
        <authorList>
            <person name="Haridas S."/>
            <person name="Albert R."/>
            <person name="Binder M."/>
            <person name="Bloem J."/>
            <person name="Labutti K."/>
            <person name="Salamov A."/>
            <person name="Andreopoulos B."/>
            <person name="Baker S."/>
            <person name="Barry K."/>
            <person name="Bills G."/>
            <person name="Bluhm B."/>
            <person name="Cannon C."/>
            <person name="Castanera R."/>
            <person name="Culley D."/>
            <person name="Daum C."/>
            <person name="Ezra D."/>
            <person name="Gonzalez J."/>
            <person name="Henrissat B."/>
            <person name="Kuo A."/>
            <person name="Liang C."/>
            <person name="Lipzen A."/>
            <person name="Lutzoni F."/>
            <person name="Magnuson J."/>
            <person name="Mondo S."/>
            <person name="Nolan M."/>
            <person name="Ohm R."/>
            <person name="Pangilinan J."/>
            <person name="Park H.-J."/>
            <person name="Ramirez L."/>
            <person name="Alfaro M."/>
            <person name="Sun H."/>
            <person name="Tritt A."/>
            <person name="Yoshinaga Y."/>
            <person name="Zwiers L.-H."/>
            <person name="Turgeon B."/>
            <person name="Goodwin S."/>
            <person name="Spatafora J."/>
            <person name="Crous P."/>
            <person name="Grigoriev I."/>
        </authorList>
    </citation>
    <scope>NUCLEOTIDE SEQUENCE</scope>
    <source>
        <strain evidence="2">CBS 121167</strain>
    </source>
</reference>
<name>A0A6A6B518_9PEZI</name>
<evidence type="ECO:0000256" key="1">
    <source>
        <dbReference type="SAM" id="MobiDB-lite"/>
    </source>
</evidence>
<protein>
    <submittedName>
        <fullName evidence="2">Uncharacterized protein</fullName>
    </submittedName>
</protein>
<gene>
    <name evidence="2" type="ORF">K452DRAFT_94527</name>
</gene>
<sequence length="161" mass="17673">MIHCLLVPRRLDSAASICCFEAQADALEPDARLHRRRITAERFDHVRRGTGRSCCTSRAMGNSPLTPHHSSLTKRPPLSNDPIHSSSSCTSDLIVQPGASVRAVNRAQKASFDNTSHKLSHTMCVRLAVLPPGGKTSRQTTSPYLKRICRLTALFIVSMQA</sequence>
<evidence type="ECO:0000313" key="3">
    <source>
        <dbReference type="Proteomes" id="UP000799438"/>
    </source>
</evidence>
<proteinExistence type="predicted"/>